<evidence type="ECO:0000313" key="2">
    <source>
        <dbReference type="Proteomes" id="UP001152872"/>
    </source>
</evidence>
<gene>
    <name evidence="1" type="ORF">FEV09_04320</name>
</gene>
<dbReference type="EMBL" id="VBTY01000021">
    <property type="protein sequence ID" value="MDG3493775.1"/>
    <property type="molecule type" value="Genomic_DNA"/>
</dbReference>
<name>A0A9X4M8M0_9CYAN</name>
<dbReference type="AlphaFoldDB" id="A0A9X4M8M0"/>
<protein>
    <submittedName>
        <fullName evidence="1">DUF1186 domain-containing protein</fullName>
    </submittedName>
</protein>
<organism evidence="1 2">
    <name type="scientific">Pseudanabaena catenata USMAC16</name>
    <dbReference type="NCBI Taxonomy" id="1855837"/>
    <lineage>
        <taxon>Bacteria</taxon>
        <taxon>Bacillati</taxon>
        <taxon>Cyanobacteriota</taxon>
        <taxon>Cyanophyceae</taxon>
        <taxon>Pseudanabaenales</taxon>
        <taxon>Pseudanabaenaceae</taxon>
        <taxon>Pseudanabaena</taxon>
    </lineage>
</organism>
<reference evidence="1" key="1">
    <citation type="submission" date="2019-05" db="EMBL/GenBank/DDBJ databases">
        <title>Whole genome sequencing of Pseudanabaena catenata USMAC16.</title>
        <authorList>
            <person name="Khan Z."/>
            <person name="Omar W.M."/>
            <person name="Convey P."/>
            <person name="Merican F."/>
            <person name="Najimudin N."/>
        </authorList>
    </citation>
    <scope>NUCLEOTIDE SEQUENCE</scope>
    <source>
        <strain evidence="1">USMAC16</strain>
    </source>
</reference>
<dbReference type="Pfam" id="PF06685">
    <property type="entry name" value="DUF1186"/>
    <property type="match status" value="1"/>
</dbReference>
<evidence type="ECO:0000313" key="1">
    <source>
        <dbReference type="EMBL" id="MDG3493775.1"/>
    </source>
</evidence>
<keyword evidence="2" id="KW-1185">Reference proteome</keyword>
<sequence length="286" mass="32346">MNTDAILTGLKSFELKYNPEFVEAALDKKEEITPHLIAALEQVRDDPERQLEEQEGELYIYALILLGHFQEPKAHQVIIDLFSLPDPWPEDLFGDIVTEYLPILLLRTCGGSIEGIKSLILNKNAYEFSRGSAIVAMSYAWVEGIVPRSELLSFLGGLFTGDEAAPDSFFYSQLAYTLCDICPEGLVDVLSDALDRELVDEISINRDDIQKALDLGEEKSLAHLREEIAKASLDDIYEVLEYFPGAQIEMLPSPVITQPQMNKPKTNQVWNQPNLKPKKKKNFWEL</sequence>
<dbReference type="InterPro" id="IPR010602">
    <property type="entry name" value="DUF1186"/>
</dbReference>
<proteinExistence type="predicted"/>
<dbReference type="Proteomes" id="UP001152872">
    <property type="component" value="Unassembled WGS sequence"/>
</dbReference>
<dbReference type="RefSeq" id="WP_009625826.1">
    <property type="nucleotide sequence ID" value="NZ_VBTY01000021.1"/>
</dbReference>
<accession>A0A9X4M8M0</accession>
<comment type="caution">
    <text evidence="1">The sequence shown here is derived from an EMBL/GenBank/DDBJ whole genome shotgun (WGS) entry which is preliminary data.</text>
</comment>